<dbReference type="EMBL" id="FWWU01000009">
    <property type="protein sequence ID" value="SMB92985.1"/>
    <property type="molecule type" value="Genomic_DNA"/>
</dbReference>
<reference evidence="1 2" key="1">
    <citation type="submission" date="2017-04" db="EMBL/GenBank/DDBJ databases">
        <authorList>
            <person name="Afonso C.L."/>
            <person name="Miller P.J."/>
            <person name="Scott M.A."/>
            <person name="Spackman E."/>
            <person name="Goraichik I."/>
            <person name="Dimitrov K.M."/>
            <person name="Suarez D.L."/>
            <person name="Swayne D.E."/>
        </authorList>
    </citation>
    <scope>NUCLEOTIDE SEQUENCE [LARGE SCALE GENOMIC DNA]</scope>
    <source>
        <strain evidence="1 2">KR-140</strain>
    </source>
</reference>
<sequence>MPALPLLLPLLLTGGAGRPADLPPELAAAQRWRLQSRAVDGRVEEWTLRLKASVGKAGPSAVRWEATLEGLSLPNASEVWLERGTDLRGRPVLTAFVQSFDGRSQPDLRVCSVVLGPGKAAPPASWKGVYGLGLSGQRQLNAYLAAGPRGDLLGTCRLTWLGP</sequence>
<name>A0A1W1VHX4_9DEIO</name>
<accession>A0A1W1VHX4</accession>
<organism evidence="1 2">
    <name type="scientific">Deinococcus hopiensis KR-140</name>
    <dbReference type="NCBI Taxonomy" id="695939"/>
    <lineage>
        <taxon>Bacteria</taxon>
        <taxon>Thermotogati</taxon>
        <taxon>Deinococcota</taxon>
        <taxon>Deinococci</taxon>
        <taxon>Deinococcales</taxon>
        <taxon>Deinococcaceae</taxon>
        <taxon>Deinococcus</taxon>
    </lineage>
</organism>
<proteinExistence type="predicted"/>
<gene>
    <name evidence="1" type="ORF">SAMN00790413_01789</name>
</gene>
<protein>
    <submittedName>
        <fullName evidence="1">Uncharacterized protein</fullName>
    </submittedName>
</protein>
<evidence type="ECO:0000313" key="2">
    <source>
        <dbReference type="Proteomes" id="UP000192582"/>
    </source>
</evidence>
<dbReference type="AlphaFoldDB" id="A0A1W1VHX4"/>
<keyword evidence="2" id="KW-1185">Reference proteome</keyword>
<dbReference type="Proteomes" id="UP000192582">
    <property type="component" value="Unassembled WGS sequence"/>
</dbReference>
<dbReference type="RefSeq" id="WP_084049194.1">
    <property type="nucleotide sequence ID" value="NZ_FWWU01000009.1"/>
</dbReference>
<evidence type="ECO:0000313" key="1">
    <source>
        <dbReference type="EMBL" id="SMB92985.1"/>
    </source>
</evidence>